<dbReference type="InterPro" id="IPR054220">
    <property type="entry name" value="DUF6940"/>
</dbReference>
<dbReference type="Pfam" id="PF22086">
    <property type="entry name" value="DUF6940"/>
    <property type="match status" value="1"/>
</dbReference>
<dbReference type="Proteomes" id="UP000320055">
    <property type="component" value="Unassembled WGS sequence"/>
</dbReference>
<reference evidence="1 2" key="1">
    <citation type="submission" date="2019-01" db="EMBL/GenBank/DDBJ databases">
        <authorList>
            <person name="Brito A."/>
        </authorList>
    </citation>
    <scope>NUCLEOTIDE SEQUENCE [LARGE SCALE GENOMIC DNA]</scope>
    <source>
        <strain evidence="1">1</strain>
    </source>
</reference>
<organism evidence="1 2">
    <name type="scientific">Hyella patelloides LEGE 07179</name>
    <dbReference type="NCBI Taxonomy" id="945734"/>
    <lineage>
        <taxon>Bacteria</taxon>
        <taxon>Bacillati</taxon>
        <taxon>Cyanobacteriota</taxon>
        <taxon>Cyanophyceae</taxon>
        <taxon>Pleurocapsales</taxon>
        <taxon>Hyellaceae</taxon>
        <taxon>Hyella</taxon>
    </lineage>
</organism>
<evidence type="ECO:0000313" key="2">
    <source>
        <dbReference type="Proteomes" id="UP000320055"/>
    </source>
</evidence>
<protein>
    <submittedName>
        <fullName evidence="1">Uncharacterized protein</fullName>
    </submittedName>
</protein>
<evidence type="ECO:0000313" key="1">
    <source>
        <dbReference type="EMBL" id="VEP17219.1"/>
    </source>
</evidence>
<accession>A0A563W0K2</accession>
<proteinExistence type="predicted"/>
<dbReference type="EMBL" id="CAACVJ010000523">
    <property type="protein sequence ID" value="VEP17219.1"/>
    <property type="molecule type" value="Genomic_DNA"/>
</dbReference>
<gene>
    <name evidence="1" type="ORF">H1P_570019</name>
</gene>
<keyword evidence="2" id="KW-1185">Reference proteome</keyword>
<dbReference type="AlphaFoldDB" id="A0A563W0K2"/>
<sequence length="209" mass="24391">MGKSLGLQTCTLYDVMWQSEVEILQSKRVQKFTIFANQQQLTYSQTIELWQSDSEFNSFFNSLLANSPFSAYFWETPPITLSTINRKFEFVLVDNPRLQQVKPNPNPFKKYFTSTFKEQDIVTFSNLHKDATLVVPCPLIENSAYTHVANFVRQAPFSQQIALWKTVGEVVQQNLNQKPIWVSTSGLGVYWLHIRLDSYPKYYSFQLYK</sequence>
<name>A0A563W0K2_9CYAN</name>